<gene>
    <name evidence="1" type="ORF">HPBE_LOCUS22254</name>
</gene>
<proteinExistence type="predicted"/>
<keyword evidence="2" id="KW-1185">Reference proteome</keyword>
<accession>A0A3P8CFF8</accession>
<accession>A0A183GI20</accession>
<organism evidence="2 3">
    <name type="scientific">Heligmosomoides polygyrus</name>
    <name type="common">Parasitic roundworm</name>
    <dbReference type="NCBI Taxonomy" id="6339"/>
    <lineage>
        <taxon>Eukaryota</taxon>
        <taxon>Metazoa</taxon>
        <taxon>Ecdysozoa</taxon>
        <taxon>Nematoda</taxon>
        <taxon>Chromadorea</taxon>
        <taxon>Rhabditida</taxon>
        <taxon>Rhabditina</taxon>
        <taxon>Rhabditomorpha</taxon>
        <taxon>Strongyloidea</taxon>
        <taxon>Heligmosomidae</taxon>
        <taxon>Heligmosomoides</taxon>
    </lineage>
</organism>
<reference evidence="3" key="2">
    <citation type="submission" date="2019-09" db="UniProtKB">
        <authorList>
            <consortium name="WormBaseParasite"/>
        </authorList>
    </citation>
    <scope>IDENTIFICATION</scope>
</reference>
<name>A0A183GI20_HELPZ</name>
<dbReference type="AlphaFoldDB" id="A0A183GI20"/>
<dbReference type="OrthoDB" id="730489at2759"/>
<reference evidence="1 2" key="1">
    <citation type="submission" date="2018-11" db="EMBL/GenBank/DDBJ databases">
        <authorList>
            <consortium name="Pathogen Informatics"/>
        </authorList>
    </citation>
    <scope>NUCLEOTIDE SEQUENCE [LARGE SCALE GENOMIC DNA]</scope>
</reference>
<dbReference type="EMBL" id="UZAH01033803">
    <property type="protein sequence ID" value="VDP31321.1"/>
    <property type="molecule type" value="Genomic_DNA"/>
</dbReference>
<evidence type="ECO:0000313" key="1">
    <source>
        <dbReference type="EMBL" id="VDP31321.1"/>
    </source>
</evidence>
<protein>
    <submittedName>
        <fullName evidence="3">E2F_CC-MB domain-containing protein</fullName>
    </submittedName>
</protein>
<evidence type="ECO:0000313" key="3">
    <source>
        <dbReference type="WBParaSite" id="HPBE_0002225501-mRNA-1"/>
    </source>
</evidence>
<dbReference type="WBParaSite" id="HPBE_0002225501-mRNA-1">
    <property type="protein sequence ID" value="HPBE_0002225501-mRNA-1"/>
    <property type="gene ID" value="HPBE_0002225501"/>
</dbReference>
<sequence length="134" mass="15509">MKPSAVPPRIDYPKDISAELDSQEKVYRELGARSDERYSNVIHLFPLKCGAPLHKEPSREEMRLAERMASIFKEFEARQLEVDEDELLYVVEEKEDWDPQDELIDVEGLASKGHMTMFSGGNLFPEERLIGFHL</sequence>
<dbReference type="Proteomes" id="UP000050761">
    <property type="component" value="Unassembled WGS sequence"/>
</dbReference>
<evidence type="ECO:0000313" key="2">
    <source>
        <dbReference type="Proteomes" id="UP000050761"/>
    </source>
</evidence>